<feature type="region of interest" description="Disordered" evidence="3">
    <location>
        <begin position="1"/>
        <end position="31"/>
    </location>
</feature>
<dbReference type="PANTHER" id="PTHR45735">
    <property type="entry name" value="CLEAVAGE STIMULATION FACTOR SUBUNIT 2"/>
    <property type="match status" value="1"/>
</dbReference>
<proteinExistence type="predicted"/>
<evidence type="ECO:0000259" key="4">
    <source>
        <dbReference type="PROSITE" id="PS50102"/>
    </source>
</evidence>
<dbReference type="OrthoDB" id="312616at2759"/>
<dbReference type="InterPro" id="IPR012677">
    <property type="entry name" value="Nucleotide-bd_a/b_plait_sf"/>
</dbReference>
<keyword evidence="2" id="KW-0175">Coiled coil</keyword>
<keyword evidence="6" id="KW-1185">Reference proteome</keyword>
<evidence type="ECO:0000256" key="2">
    <source>
        <dbReference type="SAM" id="Coils"/>
    </source>
</evidence>
<dbReference type="EMBL" id="CCKQ01001888">
    <property type="protein sequence ID" value="CDW72991.1"/>
    <property type="molecule type" value="Genomic_DNA"/>
</dbReference>
<dbReference type="InParanoid" id="A0A077ZWW7"/>
<organism evidence="5 6">
    <name type="scientific">Stylonychia lemnae</name>
    <name type="common">Ciliate</name>
    <dbReference type="NCBI Taxonomy" id="5949"/>
    <lineage>
        <taxon>Eukaryota</taxon>
        <taxon>Sar</taxon>
        <taxon>Alveolata</taxon>
        <taxon>Ciliophora</taxon>
        <taxon>Intramacronucleata</taxon>
        <taxon>Spirotrichea</taxon>
        <taxon>Stichotrichia</taxon>
        <taxon>Sporadotrichida</taxon>
        <taxon>Oxytrichidae</taxon>
        <taxon>Stylonychinae</taxon>
        <taxon>Stylonychia</taxon>
    </lineage>
</organism>
<gene>
    <name evidence="5" type="primary">Contig6933.g7429</name>
    <name evidence="5" type="ORF">STYLEM_1959</name>
</gene>
<evidence type="ECO:0000313" key="5">
    <source>
        <dbReference type="EMBL" id="CDW72991.1"/>
    </source>
</evidence>
<dbReference type="PROSITE" id="PS50102">
    <property type="entry name" value="RRM"/>
    <property type="match status" value="1"/>
</dbReference>
<reference evidence="5 6" key="1">
    <citation type="submission" date="2014-06" db="EMBL/GenBank/DDBJ databases">
        <authorList>
            <person name="Swart Estienne"/>
        </authorList>
    </citation>
    <scope>NUCLEOTIDE SEQUENCE [LARGE SCALE GENOMIC DNA]</scope>
    <source>
        <strain evidence="5 6">130c</strain>
    </source>
</reference>
<dbReference type="InterPro" id="IPR000504">
    <property type="entry name" value="RRM_dom"/>
</dbReference>
<sequence>MNQQMAGGNGNSGGIPHHHMGQMSGGHGYQQMGQKDESIQLFSAEVQRNPSCIFFGNIPYDATDQDLKETLNLAGPFKEFRLKIDQKSQQPKGFGFCEYKDPDIAASALRNLNKSEINGRNLKVDYASDNKNGTNLKEEDVKFRDKGEIVNLKGDYVNDHESSVEEILNSLSTEQEQLLLYGIKEIYEMKSAENPRICDQMIENLAQDENLLDNLTSMLERVQALQGGPQFMNQGGIFHYMPQPGHGGGQGQQQYYYQ</sequence>
<dbReference type="GO" id="GO:0005847">
    <property type="term" value="C:mRNA cleavage and polyadenylation specificity factor complex"/>
    <property type="evidence" value="ECO:0007669"/>
    <property type="project" value="TreeGrafter"/>
</dbReference>
<dbReference type="Gene3D" id="3.30.70.330">
    <property type="match status" value="1"/>
</dbReference>
<feature type="coiled-coil region" evidence="2">
    <location>
        <begin position="198"/>
        <end position="225"/>
    </location>
</feature>
<name>A0A077ZWW7_STYLE</name>
<dbReference type="InterPro" id="IPR035979">
    <property type="entry name" value="RBD_domain_sf"/>
</dbReference>
<evidence type="ECO:0000256" key="1">
    <source>
        <dbReference type="PROSITE-ProRule" id="PRU00176"/>
    </source>
</evidence>
<protein>
    <submittedName>
        <fullName evidence="5">Cleavage stimulation factor subunit 2</fullName>
    </submittedName>
</protein>
<dbReference type="PANTHER" id="PTHR45735:SF2">
    <property type="entry name" value="CLEAVAGE STIMULATION FACTOR SUBUNIT 2"/>
    <property type="match status" value="1"/>
</dbReference>
<evidence type="ECO:0000256" key="3">
    <source>
        <dbReference type="SAM" id="MobiDB-lite"/>
    </source>
</evidence>
<dbReference type="Pfam" id="PF00076">
    <property type="entry name" value="RRM_1"/>
    <property type="match status" value="1"/>
</dbReference>
<dbReference type="Proteomes" id="UP000039865">
    <property type="component" value="Unassembled WGS sequence"/>
</dbReference>
<dbReference type="GO" id="GO:0003729">
    <property type="term" value="F:mRNA binding"/>
    <property type="evidence" value="ECO:0007669"/>
    <property type="project" value="TreeGrafter"/>
</dbReference>
<dbReference type="SMART" id="SM00360">
    <property type="entry name" value="RRM"/>
    <property type="match status" value="1"/>
</dbReference>
<feature type="domain" description="RRM" evidence="4">
    <location>
        <begin position="51"/>
        <end position="129"/>
    </location>
</feature>
<dbReference type="SUPFAM" id="SSF54928">
    <property type="entry name" value="RNA-binding domain, RBD"/>
    <property type="match status" value="1"/>
</dbReference>
<keyword evidence="1" id="KW-0694">RNA-binding</keyword>
<dbReference type="AlphaFoldDB" id="A0A077ZWW7"/>
<accession>A0A077ZWW7</accession>
<evidence type="ECO:0000313" key="6">
    <source>
        <dbReference type="Proteomes" id="UP000039865"/>
    </source>
</evidence>